<name>X0T5F9_9ZZZZ</name>
<accession>X0T5F9</accession>
<evidence type="ECO:0000256" key="5">
    <source>
        <dbReference type="ARBA" id="ARBA00022695"/>
    </source>
</evidence>
<evidence type="ECO:0000256" key="2">
    <source>
        <dbReference type="ARBA" id="ARBA00010480"/>
    </source>
</evidence>
<gene>
    <name evidence="10" type="ORF">S01H1_04115</name>
</gene>
<comment type="caution">
    <text evidence="10">The sequence shown here is derived from an EMBL/GenBank/DDBJ whole genome shotgun (WGS) entry which is preliminary data.</text>
</comment>
<dbReference type="GO" id="GO:0046872">
    <property type="term" value="F:metal ion binding"/>
    <property type="evidence" value="ECO:0007669"/>
    <property type="project" value="UniProtKB-KW"/>
</dbReference>
<evidence type="ECO:0000256" key="3">
    <source>
        <dbReference type="ARBA" id="ARBA00012461"/>
    </source>
</evidence>
<dbReference type="NCBIfam" id="TIGR01208">
    <property type="entry name" value="rmlA_long"/>
    <property type="match status" value="1"/>
</dbReference>
<keyword evidence="4" id="KW-0808">Transferase</keyword>
<dbReference type="InterPro" id="IPR029044">
    <property type="entry name" value="Nucleotide-diphossugar_trans"/>
</dbReference>
<reference evidence="10" key="1">
    <citation type="journal article" date="2014" name="Front. Microbiol.">
        <title>High frequency of phylogenetically diverse reductive dehalogenase-homologous genes in deep subseafloor sedimentary metagenomes.</title>
        <authorList>
            <person name="Kawai M."/>
            <person name="Futagami T."/>
            <person name="Toyoda A."/>
            <person name="Takaki Y."/>
            <person name="Nishi S."/>
            <person name="Hori S."/>
            <person name="Arai W."/>
            <person name="Tsubouchi T."/>
            <person name="Morono Y."/>
            <person name="Uchiyama I."/>
            <person name="Ito T."/>
            <person name="Fujiyama A."/>
            <person name="Inagaki F."/>
            <person name="Takami H."/>
        </authorList>
    </citation>
    <scope>NUCLEOTIDE SEQUENCE</scope>
    <source>
        <strain evidence="10">Expedition CK06-06</strain>
    </source>
</reference>
<evidence type="ECO:0000256" key="6">
    <source>
        <dbReference type="ARBA" id="ARBA00022723"/>
    </source>
</evidence>
<dbReference type="CDD" id="cd04189">
    <property type="entry name" value="G1P_TT_long"/>
    <property type="match status" value="1"/>
</dbReference>
<evidence type="ECO:0000256" key="7">
    <source>
        <dbReference type="ARBA" id="ARBA00022842"/>
    </source>
</evidence>
<dbReference type="InterPro" id="IPR005908">
    <property type="entry name" value="G1P_thy_trans_l"/>
</dbReference>
<comment type="catalytic activity">
    <reaction evidence="8">
        <text>dTTP + alpha-D-glucose 1-phosphate + H(+) = dTDP-alpha-D-glucose + diphosphate</text>
        <dbReference type="Rhea" id="RHEA:15225"/>
        <dbReference type="ChEBI" id="CHEBI:15378"/>
        <dbReference type="ChEBI" id="CHEBI:33019"/>
        <dbReference type="ChEBI" id="CHEBI:37568"/>
        <dbReference type="ChEBI" id="CHEBI:57477"/>
        <dbReference type="ChEBI" id="CHEBI:58601"/>
        <dbReference type="EC" id="2.7.7.24"/>
    </reaction>
</comment>
<evidence type="ECO:0000259" key="9">
    <source>
        <dbReference type="Pfam" id="PF00483"/>
    </source>
</evidence>
<dbReference type="Gene3D" id="3.90.550.10">
    <property type="entry name" value="Spore Coat Polysaccharide Biosynthesis Protein SpsA, Chain A"/>
    <property type="match status" value="1"/>
</dbReference>
<keyword evidence="5" id="KW-0548">Nucleotidyltransferase</keyword>
<dbReference type="InterPro" id="IPR005907">
    <property type="entry name" value="G1P_thy_trans_s"/>
</dbReference>
<feature type="non-terminal residue" evidence="10">
    <location>
        <position position="250"/>
    </location>
</feature>
<dbReference type="InterPro" id="IPR005835">
    <property type="entry name" value="NTP_transferase_dom"/>
</dbReference>
<dbReference type="SUPFAM" id="SSF53448">
    <property type="entry name" value="Nucleotide-diphospho-sugar transferases"/>
    <property type="match status" value="1"/>
</dbReference>
<evidence type="ECO:0000256" key="8">
    <source>
        <dbReference type="ARBA" id="ARBA00049336"/>
    </source>
</evidence>
<comment type="cofactor">
    <cofactor evidence="1">
        <name>Mg(2+)</name>
        <dbReference type="ChEBI" id="CHEBI:18420"/>
    </cofactor>
</comment>
<evidence type="ECO:0000256" key="1">
    <source>
        <dbReference type="ARBA" id="ARBA00001946"/>
    </source>
</evidence>
<sequence length="250" mass="27170">MKALILAGGRGTRLKPITNTLAKQLLPVANKPILFYVLDQVIESGITDIGIIVSPETGNAIEEAIADGPEWAAEITYISQPEPLGLAHAVKTAQDFLGDSPFLMFLGDNLIQGGVKAFVGEFDSRGTDALVLLKEVADPRFFGVAELDASGKVMRLVEKPKEPKSNLALVGAYLFTPEIHQAIAQIKPSWRGELEITDAIQKLFDMGKTVQSHILKGWWLDTGKKDDLLEANRVVLDDLLKPSIKGEVDS</sequence>
<evidence type="ECO:0000313" key="10">
    <source>
        <dbReference type="EMBL" id="GAF82556.1"/>
    </source>
</evidence>
<organism evidence="10">
    <name type="scientific">marine sediment metagenome</name>
    <dbReference type="NCBI Taxonomy" id="412755"/>
    <lineage>
        <taxon>unclassified sequences</taxon>
        <taxon>metagenomes</taxon>
        <taxon>ecological metagenomes</taxon>
    </lineage>
</organism>
<dbReference type="Pfam" id="PF00483">
    <property type="entry name" value="NTP_transferase"/>
    <property type="match status" value="1"/>
</dbReference>
<proteinExistence type="inferred from homology"/>
<keyword evidence="7" id="KW-0460">Magnesium</keyword>
<feature type="domain" description="Nucleotidyl transferase" evidence="9">
    <location>
        <begin position="2"/>
        <end position="236"/>
    </location>
</feature>
<dbReference type="EMBL" id="BARS01002190">
    <property type="protein sequence ID" value="GAF82556.1"/>
    <property type="molecule type" value="Genomic_DNA"/>
</dbReference>
<dbReference type="AlphaFoldDB" id="X0T5F9"/>
<protein>
    <recommendedName>
        <fullName evidence="3">glucose-1-phosphate thymidylyltransferase</fullName>
        <ecNumber evidence="3">2.7.7.24</ecNumber>
    </recommendedName>
</protein>
<dbReference type="EC" id="2.7.7.24" evidence="3"/>
<dbReference type="PANTHER" id="PTHR43532">
    <property type="entry name" value="GLUCOSE-1-PHOSPHATE THYMIDYLYLTRANSFERASE"/>
    <property type="match status" value="1"/>
</dbReference>
<comment type="similarity">
    <text evidence="2">Belongs to the glucose-1-phosphate thymidylyltransferase family.</text>
</comment>
<evidence type="ECO:0000256" key="4">
    <source>
        <dbReference type="ARBA" id="ARBA00022679"/>
    </source>
</evidence>
<dbReference type="PANTHER" id="PTHR43532:SF1">
    <property type="entry name" value="GLUCOSE-1-PHOSPHATE THYMIDYLYLTRANSFERASE 1"/>
    <property type="match status" value="1"/>
</dbReference>
<keyword evidence="6" id="KW-0479">Metal-binding</keyword>
<dbReference type="GO" id="GO:0008879">
    <property type="term" value="F:glucose-1-phosphate thymidylyltransferase activity"/>
    <property type="evidence" value="ECO:0007669"/>
    <property type="project" value="UniProtKB-EC"/>
</dbReference>